<accession>A0A6A5AG77</accession>
<evidence type="ECO:0000313" key="2">
    <source>
        <dbReference type="EMBL" id="KAF0750249.1"/>
    </source>
</evidence>
<protein>
    <submittedName>
        <fullName evidence="2">Uncharacterized protein</fullName>
    </submittedName>
</protein>
<sequence length="319" mass="34598">MWRRLIKPSTSSAPELRKLAAPSRYFSGKAPDAAALQASKTQSIAPKKQIDVKKKKPRSPGKSKTAPLTAATTQPAIATGEASSSAMDPHVRDIAIYVAAATAVLMGAAGYKNYIEDHSLENDIFSQAKYFATRNKAVIDLTGLPTDIQKLVDPIAADDATEVHGTIVLGGVKGTATIEYVALVHVKDEHGKHVFTTFDLIQSNERLSLLVDNPRAPKTPEEEAEIKAQRQGELKELGSNLVLPVCTPIKQTNKNIYHGSITEHFAAFESKVAGPKGEGTMKVQALRAKTADAPWQFNQLSLDIQGRAKRVNLLDQERK</sequence>
<dbReference type="Proteomes" id="UP000469452">
    <property type="component" value="Unassembled WGS sequence"/>
</dbReference>
<evidence type="ECO:0000313" key="3">
    <source>
        <dbReference type="Proteomes" id="UP000469452"/>
    </source>
</evidence>
<reference evidence="2 3" key="1">
    <citation type="submission" date="2019-06" db="EMBL/GenBank/DDBJ databases">
        <title>Genomics analysis of Aphanomyces spp. identifies a new class of oomycete effector associated with host adaptation.</title>
        <authorList>
            <person name="Gaulin E."/>
        </authorList>
    </citation>
    <scope>NUCLEOTIDE SEQUENCE [LARGE SCALE GENOMIC DNA]</scope>
    <source>
        <strain evidence="2 3">E</strain>
    </source>
</reference>
<evidence type="ECO:0000256" key="1">
    <source>
        <dbReference type="SAM" id="MobiDB-lite"/>
    </source>
</evidence>
<name>A0A6A5AG77_APHAT</name>
<proteinExistence type="predicted"/>
<gene>
    <name evidence="2" type="ORF">AaE_006782</name>
</gene>
<dbReference type="InterPro" id="IPR014807">
    <property type="entry name" value="Coa1"/>
</dbReference>
<dbReference type="AlphaFoldDB" id="A0A6A5AG77"/>
<comment type="caution">
    <text evidence="2">The sequence shown here is derived from an EMBL/GenBank/DDBJ whole genome shotgun (WGS) entry which is preliminary data.</text>
</comment>
<feature type="compositionally biased region" description="Low complexity" evidence="1">
    <location>
        <begin position="62"/>
        <end position="79"/>
    </location>
</feature>
<feature type="region of interest" description="Disordered" evidence="1">
    <location>
        <begin position="37"/>
        <end position="84"/>
    </location>
</feature>
<organism evidence="2 3">
    <name type="scientific">Aphanomyces astaci</name>
    <name type="common">Crayfish plague agent</name>
    <dbReference type="NCBI Taxonomy" id="112090"/>
    <lineage>
        <taxon>Eukaryota</taxon>
        <taxon>Sar</taxon>
        <taxon>Stramenopiles</taxon>
        <taxon>Oomycota</taxon>
        <taxon>Saprolegniomycetes</taxon>
        <taxon>Saprolegniales</taxon>
        <taxon>Verrucalvaceae</taxon>
        <taxon>Aphanomyces</taxon>
    </lineage>
</organism>
<dbReference type="EMBL" id="VJMI01012401">
    <property type="protein sequence ID" value="KAF0750249.1"/>
    <property type="molecule type" value="Genomic_DNA"/>
</dbReference>
<dbReference type="Pfam" id="PF08695">
    <property type="entry name" value="Coa1"/>
    <property type="match status" value="1"/>
</dbReference>
<dbReference type="VEuPathDB" id="FungiDB:H257_09233"/>